<keyword evidence="2" id="KW-1185">Reference proteome</keyword>
<accession>A0ACC0B6P6</accession>
<dbReference type="Proteomes" id="UP001060085">
    <property type="component" value="Linkage Group LG04"/>
</dbReference>
<evidence type="ECO:0000313" key="2">
    <source>
        <dbReference type="Proteomes" id="UP001060085"/>
    </source>
</evidence>
<organism evidence="1 2">
    <name type="scientific">Catharanthus roseus</name>
    <name type="common">Madagascar periwinkle</name>
    <name type="synonym">Vinca rosea</name>
    <dbReference type="NCBI Taxonomy" id="4058"/>
    <lineage>
        <taxon>Eukaryota</taxon>
        <taxon>Viridiplantae</taxon>
        <taxon>Streptophyta</taxon>
        <taxon>Embryophyta</taxon>
        <taxon>Tracheophyta</taxon>
        <taxon>Spermatophyta</taxon>
        <taxon>Magnoliopsida</taxon>
        <taxon>eudicotyledons</taxon>
        <taxon>Gunneridae</taxon>
        <taxon>Pentapetalae</taxon>
        <taxon>asterids</taxon>
        <taxon>lamiids</taxon>
        <taxon>Gentianales</taxon>
        <taxon>Apocynaceae</taxon>
        <taxon>Rauvolfioideae</taxon>
        <taxon>Vinceae</taxon>
        <taxon>Catharanthinae</taxon>
        <taxon>Catharanthus</taxon>
    </lineage>
</organism>
<evidence type="ECO:0000313" key="1">
    <source>
        <dbReference type="EMBL" id="KAI5668326.1"/>
    </source>
</evidence>
<gene>
    <name evidence="1" type="ORF">M9H77_18179</name>
</gene>
<reference evidence="2" key="1">
    <citation type="journal article" date="2023" name="Nat. Plants">
        <title>Single-cell RNA sequencing provides a high-resolution roadmap for understanding the multicellular compartmentation of specialized metabolism.</title>
        <authorList>
            <person name="Sun S."/>
            <person name="Shen X."/>
            <person name="Li Y."/>
            <person name="Li Y."/>
            <person name="Wang S."/>
            <person name="Li R."/>
            <person name="Zhang H."/>
            <person name="Shen G."/>
            <person name="Guo B."/>
            <person name="Wei J."/>
            <person name="Xu J."/>
            <person name="St-Pierre B."/>
            <person name="Chen S."/>
            <person name="Sun C."/>
        </authorList>
    </citation>
    <scope>NUCLEOTIDE SEQUENCE [LARGE SCALE GENOMIC DNA]</scope>
</reference>
<protein>
    <submittedName>
        <fullName evidence="1">Uncharacterized protein</fullName>
    </submittedName>
</protein>
<proteinExistence type="predicted"/>
<dbReference type="EMBL" id="CM044704">
    <property type="protein sequence ID" value="KAI5668326.1"/>
    <property type="molecule type" value="Genomic_DNA"/>
</dbReference>
<comment type="caution">
    <text evidence="1">The sequence shown here is derived from an EMBL/GenBank/DDBJ whole genome shotgun (WGS) entry which is preliminary data.</text>
</comment>
<name>A0ACC0B6P6_CATRO</name>
<sequence length="258" mass="28895">MEFDWSNPSCKRMEAKSKQEDYQSKLAIDMHNFHHGRGNGFNAHGGNGHGNGNFTPKRYNGVGIEYNGKIIEKELGAILEELPINLSLQPSLMCYEISLVEIELFSESYFSHVSVYGNLCAISYGGLFLFVPYASIYLSSHAFIEDSLLHSGSMLDPSYHDFRVLNNSSIESIVVGFELDGALFDILQDKCLGKFGENVGYVSSFLDTFIENHNDFVSLNQLMSFVSSQVEFSCNEHKLSNVTNSLNTLFETHLVPNL</sequence>